<dbReference type="AlphaFoldDB" id="A0A5C8V0Q3"/>
<dbReference type="GO" id="GO:0006352">
    <property type="term" value="P:DNA-templated transcription initiation"/>
    <property type="evidence" value="ECO:0007669"/>
    <property type="project" value="InterPro"/>
</dbReference>
<evidence type="ECO:0000259" key="7">
    <source>
        <dbReference type="Pfam" id="PF04545"/>
    </source>
</evidence>
<dbReference type="RefSeq" id="WP_147743715.1">
    <property type="nucleotide sequence ID" value="NZ_VRUR01000002.1"/>
</dbReference>
<keyword evidence="3" id="KW-0731">Sigma factor</keyword>
<dbReference type="InterPro" id="IPR007627">
    <property type="entry name" value="RNA_pol_sigma70_r2"/>
</dbReference>
<evidence type="ECO:0000256" key="2">
    <source>
        <dbReference type="ARBA" id="ARBA00023015"/>
    </source>
</evidence>
<dbReference type="SUPFAM" id="SSF88659">
    <property type="entry name" value="Sigma3 and sigma4 domains of RNA polymerase sigma factors"/>
    <property type="match status" value="1"/>
</dbReference>
<evidence type="ECO:0000256" key="3">
    <source>
        <dbReference type="ARBA" id="ARBA00023082"/>
    </source>
</evidence>
<dbReference type="Pfam" id="PF04542">
    <property type="entry name" value="Sigma70_r2"/>
    <property type="match status" value="1"/>
</dbReference>
<dbReference type="InterPro" id="IPR014284">
    <property type="entry name" value="RNA_pol_sigma-70_dom"/>
</dbReference>
<name>A0A5C8V0Q3_9FLAO</name>
<dbReference type="GO" id="GO:0003677">
    <property type="term" value="F:DNA binding"/>
    <property type="evidence" value="ECO:0007669"/>
    <property type="project" value="UniProtKB-KW"/>
</dbReference>
<evidence type="ECO:0000259" key="6">
    <source>
        <dbReference type="Pfam" id="PF04542"/>
    </source>
</evidence>
<protein>
    <submittedName>
        <fullName evidence="8">Sigma-70 family RNA polymerase sigma factor</fullName>
    </submittedName>
</protein>
<dbReference type="InterPro" id="IPR013324">
    <property type="entry name" value="RNA_pol_sigma_r3/r4-like"/>
</dbReference>
<keyword evidence="9" id="KW-1185">Reference proteome</keyword>
<dbReference type="NCBIfam" id="TIGR02937">
    <property type="entry name" value="sigma70-ECF"/>
    <property type="match status" value="1"/>
</dbReference>
<dbReference type="EMBL" id="VRUR01000002">
    <property type="protein sequence ID" value="TXN34981.1"/>
    <property type="molecule type" value="Genomic_DNA"/>
</dbReference>
<comment type="caution">
    <text evidence="8">The sequence shown here is derived from an EMBL/GenBank/DDBJ whole genome shotgun (WGS) entry which is preliminary data.</text>
</comment>
<keyword evidence="2" id="KW-0805">Transcription regulation</keyword>
<sequence>MNTKYQNSGLDLEALSQIKGEKLLSFENFKDYESFYTYVFQNLFQSLHGFGMSICGNKDLVEDSIQELFLQFWKNRALTKIKVIKPYLFKCLKRKIRRTIVKEKRPISLGGLESEMSQETKLEGDEKQNENRRLLLRSQKLLTERQLQAIKLRFYSDLPIEDVAVTLKITTKATYKLIYRAIAVLRSEFRQEVRNVQSMG</sequence>
<feature type="domain" description="RNA polymerase sigma-70 region 4" evidence="7">
    <location>
        <begin position="142"/>
        <end position="186"/>
    </location>
</feature>
<evidence type="ECO:0000256" key="1">
    <source>
        <dbReference type="ARBA" id="ARBA00010641"/>
    </source>
</evidence>
<comment type="similarity">
    <text evidence="1">Belongs to the sigma-70 factor family. ECF subfamily.</text>
</comment>
<evidence type="ECO:0000313" key="8">
    <source>
        <dbReference type="EMBL" id="TXN34981.1"/>
    </source>
</evidence>
<evidence type="ECO:0000313" key="9">
    <source>
        <dbReference type="Proteomes" id="UP000321456"/>
    </source>
</evidence>
<dbReference type="SUPFAM" id="SSF88946">
    <property type="entry name" value="Sigma2 domain of RNA polymerase sigma factors"/>
    <property type="match status" value="1"/>
</dbReference>
<dbReference type="InterPro" id="IPR036388">
    <property type="entry name" value="WH-like_DNA-bd_sf"/>
</dbReference>
<dbReference type="GO" id="GO:0016987">
    <property type="term" value="F:sigma factor activity"/>
    <property type="evidence" value="ECO:0007669"/>
    <property type="project" value="UniProtKB-KW"/>
</dbReference>
<evidence type="ECO:0000256" key="4">
    <source>
        <dbReference type="ARBA" id="ARBA00023125"/>
    </source>
</evidence>
<feature type="domain" description="RNA polymerase sigma-70 region 2" evidence="6">
    <location>
        <begin position="45"/>
        <end position="105"/>
    </location>
</feature>
<evidence type="ECO:0000256" key="5">
    <source>
        <dbReference type="ARBA" id="ARBA00023163"/>
    </source>
</evidence>
<gene>
    <name evidence="8" type="ORF">FVB32_10310</name>
</gene>
<dbReference type="Gene3D" id="1.10.10.10">
    <property type="entry name" value="Winged helix-like DNA-binding domain superfamily/Winged helix DNA-binding domain"/>
    <property type="match status" value="1"/>
</dbReference>
<dbReference type="InterPro" id="IPR039425">
    <property type="entry name" value="RNA_pol_sigma-70-like"/>
</dbReference>
<dbReference type="Proteomes" id="UP000321456">
    <property type="component" value="Unassembled WGS sequence"/>
</dbReference>
<proteinExistence type="inferred from homology"/>
<dbReference type="PANTHER" id="PTHR43133:SF46">
    <property type="entry name" value="RNA POLYMERASE SIGMA-70 FACTOR ECF SUBFAMILY"/>
    <property type="match status" value="1"/>
</dbReference>
<dbReference type="PANTHER" id="PTHR43133">
    <property type="entry name" value="RNA POLYMERASE ECF-TYPE SIGMA FACTO"/>
    <property type="match status" value="1"/>
</dbReference>
<dbReference type="Pfam" id="PF04545">
    <property type="entry name" value="Sigma70_r4"/>
    <property type="match status" value="1"/>
</dbReference>
<accession>A0A5C8V0Q3</accession>
<organism evidence="8 9">
    <name type="scientific">Flagellimonas hymeniacidonis</name>
    <dbReference type="NCBI Taxonomy" id="2603628"/>
    <lineage>
        <taxon>Bacteria</taxon>
        <taxon>Pseudomonadati</taxon>
        <taxon>Bacteroidota</taxon>
        <taxon>Flavobacteriia</taxon>
        <taxon>Flavobacteriales</taxon>
        <taxon>Flavobacteriaceae</taxon>
        <taxon>Flagellimonas</taxon>
    </lineage>
</organism>
<reference evidence="8 9" key="1">
    <citation type="submission" date="2019-08" db="EMBL/GenBank/DDBJ databases">
        <title>Professor.</title>
        <authorList>
            <person name="Park J.S."/>
        </authorList>
    </citation>
    <scope>NUCLEOTIDE SEQUENCE [LARGE SCALE GENOMIC DNA]</scope>
    <source>
        <strain evidence="8 9">176CP5-101</strain>
    </source>
</reference>
<dbReference type="InterPro" id="IPR013325">
    <property type="entry name" value="RNA_pol_sigma_r2"/>
</dbReference>
<dbReference type="Gene3D" id="1.10.1740.10">
    <property type="match status" value="1"/>
</dbReference>
<keyword evidence="5" id="KW-0804">Transcription</keyword>
<keyword evidence="4" id="KW-0238">DNA-binding</keyword>
<dbReference type="InterPro" id="IPR007630">
    <property type="entry name" value="RNA_pol_sigma70_r4"/>
</dbReference>